<protein>
    <submittedName>
        <fullName evidence="6">IS5/IS1182 family transposase</fullName>
    </submittedName>
</protein>
<name>A0A2Z5JSM1_STRAR</name>
<evidence type="ECO:0000256" key="3">
    <source>
        <dbReference type="SAM" id="MobiDB-lite"/>
    </source>
</evidence>
<evidence type="ECO:0000313" key="6">
    <source>
        <dbReference type="EMBL" id="AXE83299.1"/>
    </source>
</evidence>
<evidence type="ECO:0000259" key="5">
    <source>
        <dbReference type="Pfam" id="PF13613"/>
    </source>
</evidence>
<evidence type="ECO:0000256" key="1">
    <source>
        <dbReference type="ARBA" id="ARBA00001968"/>
    </source>
</evidence>
<gene>
    <name evidence="6" type="ORF">C5746_40250</name>
</gene>
<accession>A0A2Z5JSM1</accession>
<feature type="domain" description="DDE Tnp4" evidence="4">
    <location>
        <begin position="99"/>
        <end position="258"/>
    </location>
</feature>
<comment type="cofactor">
    <cofactor evidence="1">
        <name>a divalent metal cation</name>
        <dbReference type="ChEBI" id="CHEBI:60240"/>
    </cofactor>
</comment>
<feature type="region of interest" description="Disordered" evidence="3">
    <location>
        <begin position="187"/>
        <end position="210"/>
    </location>
</feature>
<dbReference type="Pfam" id="PF13359">
    <property type="entry name" value="DDE_Tnp_4"/>
    <property type="match status" value="1"/>
</dbReference>
<dbReference type="EMBL" id="CP027306">
    <property type="protein sequence ID" value="AXE83299.1"/>
    <property type="molecule type" value="Genomic_DNA"/>
</dbReference>
<reference evidence="6 7" key="1">
    <citation type="journal article" date="2018" name="Front. Microbiol.">
        <title>Genome Sequencing of Streptomyces atratus SCSIOZH16 and Activation Production of Nocardamine via Metabolic Engineering.</title>
        <authorList>
            <person name="Li Y."/>
            <person name="Zhang C."/>
            <person name="Liu C."/>
            <person name="Ju J."/>
            <person name="Ma J."/>
        </authorList>
    </citation>
    <scope>NUCLEOTIDE SEQUENCE [LARGE SCALE GENOMIC DNA]</scope>
    <source>
        <strain evidence="6 7">SCSIO_ZH16</strain>
    </source>
</reference>
<dbReference type="AlphaFoldDB" id="A0A2Z5JSM1"/>
<feature type="compositionally biased region" description="Basic residues" evidence="3">
    <location>
        <begin position="107"/>
        <end position="116"/>
    </location>
</feature>
<dbReference type="Pfam" id="PF13613">
    <property type="entry name" value="HTH_Tnp_4"/>
    <property type="match status" value="1"/>
</dbReference>
<feature type="region of interest" description="Disordered" evidence="3">
    <location>
        <begin position="107"/>
        <end position="127"/>
    </location>
</feature>
<dbReference type="InterPro" id="IPR027806">
    <property type="entry name" value="HARBI1_dom"/>
</dbReference>
<dbReference type="Proteomes" id="UP000252698">
    <property type="component" value="Chromosome"/>
</dbReference>
<feature type="domain" description="Transposase Helix-turn-helix" evidence="5">
    <location>
        <begin position="20"/>
        <end position="69"/>
    </location>
</feature>
<proteinExistence type="predicted"/>
<keyword evidence="2" id="KW-0479">Metal-binding</keyword>
<dbReference type="InterPro" id="IPR027805">
    <property type="entry name" value="Transposase_HTH_dom"/>
</dbReference>
<evidence type="ECO:0000313" key="7">
    <source>
        <dbReference type="Proteomes" id="UP000252698"/>
    </source>
</evidence>
<sequence length="262" mass="28941">MAQRRGHGRLRAAGAGPDHQLVFVDRVLVTLVVLRWALSHRVLAALFGVSPSTIDRAVGEVRPLLAARGFAVPDRPGIRLRTLADVFAYAQAEGITLRIDGTEVQVRRPKAGRPGRKAFVSGKRKQNTEKATMISDEQGRELWLGAIRPGRMHDATAVRTEGIEEQLRLHPNVKAEVDSGYAGLARDFPGHVSAPPKKPAADAGPSERNFYDHARRRQSQRRIMVEHANAEVKQWRSLQRWTGERDDLPEVITAIGALAVVC</sequence>
<dbReference type="KEGG" id="sata:C5746_40250"/>
<evidence type="ECO:0000259" key="4">
    <source>
        <dbReference type="Pfam" id="PF13359"/>
    </source>
</evidence>
<dbReference type="GO" id="GO:0046872">
    <property type="term" value="F:metal ion binding"/>
    <property type="evidence" value="ECO:0007669"/>
    <property type="project" value="UniProtKB-KW"/>
</dbReference>
<evidence type="ECO:0000256" key="2">
    <source>
        <dbReference type="ARBA" id="ARBA00022723"/>
    </source>
</evidence>
<organism evidence="6 7">
    <name type="scientific">Streptomyces atratus</name>
    <dbReference type="NCBI Taxonomy" id="1893"/>
    <lineage>
        <taxon>Bacteria</taxon>
        <taxon>Bacillati</taxon>
        <taxon>Actinomycetota</taxon>
        <taxon>Actinomycetes</taxon>
        <taxon>Kitasatosporales</taxon>
        <taxon>Streptomycetaceae</taxon>
        <taxon>Streptomyces</taxon>
    </lineage>
</organism>